<dbReference type="InterPro" id="IPR047513">
    <property type="entry name" value="FOXJ1"/>
</dbReference>
<dbReference type="CDD" id="cd20023">
    <property type="entry name" value="FH_FOXJ1"/>
    <property type="match status" value="1"/>
</dbReference>
<evidence type="ECO:0000313" key="13">
    <source>
        <dbReference type="WBParaSite" id="TTAC_0000110701-mRNA-1"/>
    </source>
</evidence>
<dbReference type="Proteomes" id="UP000274429">
    <property type="component" value="Unassembled WGS sequence"/>
</dbReference>
<evidence type="ECO:0000313" key="12">
    <source>
        <dbReference type="Proteomes" id="UP000274429"/>
    </source>
</evidence>
<feature type="compositionally biased region" description="Low complexity" evidence="9">
    <location>
        <begin position="276"/>
        <end position="293"/>
    </location>
</feature>
<dbReference type="WBParaSite" id="TTAC_0000110701-mRNA-1">
    <property type="protein sequence ID" value="TTAC_0000110701-mRNA-1"/>
    <property type="gene ID" value="TTAC_0000110701"/>
</dbReference>
<evidence type="ECO:0000256" key="4">
    <source>
        <dbReference type="ARBA" id="ARBA00023159"/>
    </source>
</evidence>
<dbReference type="InterPro" id="IPR047512">
    <property type="entry name" value="FH_FOXJ1"/>
</dbReference>
<accession>A0A0R3WK74</accession>
<keyword evidence="6 8" id="KW-0539">Nucleus</keyword>
<reference evidence="11 12" key="2">
    <citation type="submission" date="2018-11" db="EMBL/GenBank/DDBJ databases">
        <authorList>
            <consortium name="Pathogen Informatics"/>
        </authorList>
    </citation>
    <scope>NUCLEOTIDE SEQUENCE [LARGE SCALE GENOMIC DNA]</scope>
</reference>
<keyword evidence="2" id="KW-0805">Transcription regulation</keyword>
<comment type="similarity">
    <text evidence="7">Belongs to the FOXJ1 family.</text>
</comment>
<dbReference type="GO" id="GO:0005634">
    <property type="term" value="C:nucleus"/>
    <property type="evidence" value="ECO:0007669"/>
    <property type="project" value="UniProtKB-SubCell"/>
</dbReference>
<dbReference type="AlphaFoldDB" id="A0A0R3WK74"/>
<evidence type="ECO:0000256" key="6">
    <source>
        <dbReference type="ARBA" id="ARBA00023242"/>
    </source>
</evidence>
<evidence type="ECO:0000259" key="10">
    <source>
        <dbReference type="PROSITE" id="PS50039"/>
    </source>
</evidence>
<evidence type="ECO:0000256" key="5">
    <source>
        <dbReference type="ARBA" id="ARBA00023163"/>
    </source>
</evidence>
<dbReference type="PROSITE" id="PS00657">
    <property type="entry name" value="FORK_HEAD_1"/>
    <property type="match status" value="1"/>
</dbReference>
<keyword evidence="4" id="KW-0010">Activator</keyword>
<dbReference type="PANTHER" id="PTHR46805">
    <property type="entry name" value="FORKHEAD BOX PROTEIN J1"/>
    <property type="match status" value="1"/>
</dbReference>
<keyword evidence="3 8" id="KW-0238">DNA-binding</keyword>
<dbReference type="GO" id="GO:0000981">
    <property type="term" value="F:DNA-binding transcription factor activity, RNA polymerase II-specific"/>
    <property type="evidence" value="ECO:0007669"/>
    <property type="project" value="TreeGrafter"/>
</dbReference>
<feature type="compositionally biased region" description="Pro residues" evidence="9">
    <location>
        <begin position="230"/>
        <end position="240"/>
    </location>
</feature>
<feature type="region of interest" description="Disordered" evidence="9">
    <location>
        <begin position="227"/>
        <end position="296"/>
    </location>
</feature>
<dbReference type="PANTHER" id="PTHR46805:SF3">
    <property type="entry name" value="FORKHEAD BOX PROTEIN J1-B"/>
    <property type="match status" value="1"/>
</dbReference>
<keyword evidence="1" id="KW-0970">Cilium biogenesis/degradation</keyword>
<proteinExistence type="inferred from homology"/>
<feature type="domain" description="Fork-head" evidence="10">
    <location>
        <begin position="135"/>
        <end position="229"/>
    </location>
</feature>
<protein>
    <submittedName>
        <fullName evidence="13">Fork-head domain-containing protein</fullName>
    </submittedName>
</protein>
<feature type="compositionally biased region" description="Low complexity" evidence="9">
    <location>
        <begin position="590"/>
        <end position="603"/>
    </location>
</feature>
<evidence type="ECO:0000256" key="1">
    <source>
        <dbReference type="ARBA" id="ARBA00022794"/>
    </source>
</evidence>
<dbReference type="InterPro" id="IPR001766">
    <property type="entry name" value="Fork_head_dom"/>
</dbReference>
<dbReference type="STRING" id="6205.A0A0R3WK74"/>
<dbReference type="PROSITE" id="PS50039">
    <property type="entry name" value="FORK_HEAD_3"/>
    <property type="match status" value="1"/>
</dbReference>
<evidence type="ECO:0000313" key="11">
    <source>
        <dbReference type="EMBL" id="VDM17479.1"/>
    </source>
</evidence>
<evidence type="ECO:0000256" key="7">
    <source>
        <dbReference type="ARBA" id="ARBA00034770"/>
    </source>
</evidence>
<evidence type="ECO:0000256" key="8">
    <source>
        <dbReference type="PROSITE-ProRule" id="PRU00089"/>
    </source>
</evidence>
<organism evidence="13">
    <name type="scientific">Hydatigena taeniaeformis</name>
    <name type="common">Feline tapeworm</name>
    <name type="synonym">Taenia taeniaeformis</name>
    <dbReference type="NCBI Taxonomy" id="6205"/>
    <lineage>
        <taxon>Eukaryota</taxon>
        <taxon>Metazoa</taxon>
        <taxon>Spiralia</taxon>
        <taxon>Lophotrochozoa</taxon>
        <taxon>Platyhelminthes</taxon>
        <taxon>Cestoda</taxon>
        <taxon>Eucestoda</taxon>
        <taxon>Cyclophyllidea</taxon>
        <taxon>Taeniidae</taxon>
        <taxon>Hydatigera</taxon>
    </lineage>
</organism>
<comment type="subcellular location">
    <subcellularLocation>
        <location evidence="8">Nucleus</location>
    </subcellularLocation>
</comment>
<sequence>MTEVRIVPRDPTYHFIANDSNFTNSKTAYRTTFSTPNGGSRLSTLAQRFRENWLKCNPSFRDTDDSLTNLTWLFDMSPFSLESDGLGPNKGNKFVVDRPTVFTNAKISWHPTHPYAGSLLDPQVRMDYRTKWTGKPPFSYASLICLAMRELGKPKVTLSDIYGWIMANFAYYRHTDSSWQNSVRHNLSLNKCFEKVPREKGERGKGGFWRVNPRHADWLEANLAKCRRAAPPPGPPPPIPRSLLLEKQQEQQQQQQQLQHTHQPQHPRDSIYLTFSPTSSQPTPVPQQPQSQQHHASTLICYQSVNIPPDVSNEIETVTIKATSEAFQQHQSQPQVQPHVRRRKTPPCSMYPPGDKFDGEPDLVEVIRKPPPYPAFSNRKRLALAASAPRQRNSTWSQSLGVKRDVTRTSIGDENGYYDQKSWKSEESGSRLSHLQSASSFATRKRRNLVMDTYEPFYLPQAGRQQSTTMMDTYEQKLLTNGASAYTFTTTSEGLKRRVETQMRQNLSEEQTPLLPDHISLPCLDSLPSIAEEQDNMETNTTTAESWKEDFFDFPGVLPWQTVSAAEERPNLTVECNTPDLEPTSHTVQSSSSSSPSPLASFASFGQSAASSTSSNTDSGVASLVNPSDGLDLGPLDLDFDTVSSALNDLVESNNCAIPPIDVDFAELGDSMPKSLQTPPVSSASMFGAQSEGRDFNESSWNFDINNGVSEGEFFDNGLALT</sequence>
<evidence type="ECO:0000256" key="9">
    <source>
        <dbReference type="SAM" id="MobiDB-lite"/>
    </source>
</evidence>
<dbReference type="SUPFAM" id="SSF46785">
    <property type="entry name" value="Winged helix' DNA-binding domain"/>
    <property type="match status" value="1"/>
</dbReference>
<dbReference type="Gene3D" id="1.10.10.10">
    <property type="entry name" value="Winged helix-like DNA-binding domain superfamily/Winged helix DNA-binding domain"/>
    <property type="match status" value="1"/>
</dbReference>
<dbReference type="OrthoDB" id="5954824at2759"/>
<name>A0A0R3WK74_HYDTA</name>
<keyword evidence="5" id="KW-0804">Transcription</keyword>
<dbReference type="Pfam" id="PF00250">
    <property type="entry name" value="Forkhead"/>
    <property type="match status" value="1"/>
</dbReference>
<dbReference type="InterPro" id="IPR036388">
    <property type="entry name" value="WH-like_DNA-bd_sf"/>
</dbReference>
<dbReference type="InterPro" id="IPR018122">
    <property type="entry name" value="TF_fork_head_CS_1"/>
</dbReference>
<evidence type="ECO:0000256" key="2">
    <source>
        <dbReference type="ARBA" id="ARBA00023015"/>
    </source>
</evidence>
<dbReference type="PROSITE" id="PS00658">
    <property type="entry name" value="FORK_HEAD_2"/>
    <property type="match status" value="1"/>
</dbReference>
<keyword evidence="12" id="KW-1185">Reference proteome</keyword>
<dbReference type="SMART" id="SM00339">
    <property type="entry name" value="FH"/>
    <property type="match status" value="1"/>
</dbReference>
<feature type="compositionally biased region" description="Low complexity" evidence="9">
    <location>
        <begin position="250"/>
        <end position="264"/>
    </location>
</feature>
<feature type="region of interest" description="Disordered" evidence="9">
    <location>
        <begin position="575"/>
        <end position="603"/>
    </location>
</feature>
<feature type="DNA-binding region" description="Fork-head" evidence="8">
    <location>
        <begin position="135"/>
        <end position="229"/>
    </location>
</feature>
<dbReference type="FunFam" id="1.10.10.10:FF:000135">
    <property type="entry name" value="forkhead box protein G1"/>
    <property type="match status" value="1"/>
</dbReference>
<dbReference type="PRINTS" id="PR00053">
    <property type="entry name" value="FORKHEAD"/>
</dbReference>
<gene>
    <name evidence="11" type="ORF">TTAC_LOCUS1108</name>
</gene>
<dbReference type="InterPro" id="IPR030456">
    <property type="entry name" value="TF_fork_head_CS_2"/>
</dbReference>
<dbReference type="GO" id="GO:0030030">
    <property type="term" value="P:cell projection organization"/>
    <property type="evidence" value="ECO:0007669"/>
    <property type="project" value="UniProtKB-KW"/>
</dbReference>
<dbReference type="GO" id="GO:0000978">
    <property type="term" value="F:RNA polymerase II cis-regulatory region sequence-specific DNA binding"/>
    <property type="evidence" value="ECO:0007669"/>
    <property type="project" value="TreeGrafter"/>
</dbReference>
<reference evidence="13" key="1">
    <citation type="submission" date="2017-02" db="UniProtKB">
        <authorList>
            <consortium name="WormBaseParasite"/>
        </authorList>
    </citation>
    <scope>IDENTIFICATION</scope>
</reference>
<dbReference type="EMBL" id="UYWX01000185">
    <property type="protein sequence ID" value="VDM17479.1"/>
    <property type="molecule type" value="Genomic_DNA"/>
</dbReference>
<evidence type="ECO:0000256" key="3">
    <source>
        <dbReference type="ARBA" id="ARBA00023125"/>
    </source>
</evidence>
<dbReference type="InterPro" id="IPR036390">
    <property type="entry name" value="WH_DNA-bd_sf"/>
</dbReference>